<gene>
    <name evidence="1" type="ORF">ACFOY2_01810</name>
</gene>
<dbReference type="Proteomes" id="UP001595851">
    <property type="component" value="Unassembled WGS sequence"/>
</dbReference>
<sequence>MDDITATASTVKIDGESLPVPRHARPALLAHLTFRYMQGARSTDPFFGITKPHQDLRVLAEGALSATAASDGRPINVEPPAGHGTLWMRQRRLALRNLVGDAHALDLSTPVWT</sequence>
<name>A0ABV8FZ12_9ACTN</name>
<evidence type="ECO:0000313" key="2">
    <source>
        <dbReference type="Proteomes" id="UP001595851"/>
    </source>
</evidence>
<proteinExistence type="predicted"/>
<comment type="caution">
    <text evidence="1">The sequence shown here is derived from an EMBL/GenBank/DDBJ whole genome shotgun (WGS) entry which is preliminary data.</text>
</comment>
<reference evidence="2" key="1">
    <citation type="journal article" date="2019" name="Int. J. Syst. Evol. Microbiol.">
        <title>The Global Catalogue of Microorganisms (GCM) 10K type strain sequencing project: providing services to taxonomists for standard genome sequencing and annotation.</title>
        <authorList>
            <consortium name="The Broad Institute Genomics Platform"/>
            <consortium name="The Broad Institute Genome Sequencing Center for Infectious Disease"/>
            <person name="Wu L."/>
            <person name="Ma J."/>
        </authorList>
    </citation>
    <scope>NUCLEOTIDE SEQUENCE [LARGE SCALE GENOMIC DNA]</scope>
    <source>
        <strain evidence="2">TBRC 1276</strain>
    </source>
</reference>
<organism evidence="1 2">
    <name type="scientific">Nonomuraea purpurea</name>
    <dbReference type="NCBI Taxonomy" id="1849276"/>
    <lineage>
        <taxon>Bacteria</taxon>
        <taxon>Bacillati</taxon>
        <taxon>Actinomycetota</taxon>
        <taxon>Actinomycetes</taxon>
        <taxon>Streptosporangiales</taxon>
        <taxon>Streptosporangiaceae</taxon>
        <taxon>Nonomuraea</taxon>
    </lineage>
</organism>
<dbReference type="RefSeq" id="WP_379526106.1">
    <property type="nucleotide sequence ID" value="NZ_JBHSBI010000001.1"/>
</dbReference>
<keyword evidence="2" id="KW-1185">Reference proteome</keyword>
<evidence type="ECO:0008006" key="3">
    <source>
        <dbReference type="Google" id="ProtNLM"/>
    </source>
</evidence>
<dbReference type="EMBL" id="JBHSBI010000001">
    <property type="protein sequence ID" value="MFC4005940.1"/>
    <property type="molecule type" value="Genomic_DNA"/>
</dbReference>
<evidence type="ECO:0000313" key="1">
    <source>
        <dbReference type="EMBL" id="MFC4005940.1"/>
    </source>
</evidence>
<accession>A0ABV8FZ12</accession>
<protein>
    <recommendedName>
        <fullName evidence="3">Pirin family protein</fullName>
    </recommendedName>
</protein>